<dbReference type="RefSeq" id="WP_095596045.1">
    <property type="nucleotide sequence ID" value="NZ_BMKN01000001.1"/>
</dbReference>
<dbReference type="InterPro" id="IPR010982">
    <property type="entry name" value="Lambda_DNA-bd_dom_sf"/>
</dbReference>
<dbReference type="InterPro" id="IPR001387">
    <property type="entry name" value="Cro/C1-type_HTH"/>
</dbReference>
<proteinExistence type="predicted"/>
<feature type="compositionally biased region" description="Polar residues" evidence="1">
    <location>
        <begin position="111"/>
        <end position="125"/>
    </location>
</feature>
<evidence type="ECO:0000259" key="2">
    <source>
        <dbReference type="Pfam" id="PF13464"/>
    </source>
</evidence>
<dbReference type="Gene3D" id="1.10.260.40">
    <property type="entry name" value="lambda repressor-like DNA-binding domains"/>
    <property type="match status" value="1"/>
</dbReference>
<keyword evidence="4" id="KW-1185">Reference proteome</keyword>
<dbReference type="CDD" id="cd00093">
    <property type="entry name" value="HTH_XRE"/>
    <property type="match status" value="1"/>
</dbReference>
<reference evidence="3" key="1">
    <citation type="journal article" date="2014" name="Int. J. Syst. Evol. Microbiol.">
        <title>Complete genome sequence of Corynebacterium casei LMG S-19264T (=DSM 44701T), isolated from a smear-ripened cheese.</title>
        <authorList>
            <consortium name="US DOE Joint Genome Institute (JGI-PGF)"/>
            <person name="Walter F."/>
            <person name="Albersmeier A."/>
            <person name="Kalinowski J."/>
            <person name="Ruckert C."/>
        </authorList>
    </citation>
    <scope>NUCLEOTIDE SEQUENCE</scope>
    <source>
        <strain evidence="3">CGMCC 1.16012</strain>
    </source>
</reference>
<feature type="domain" description="Cytoskeleton protein RodZ-like C-terminal" evidence="2">
    <location>
        <begin position="287"/>
        <end position="353"/>
    </location>
</feature>
<dbReference type="AlphaFoldDB" id="A0A917EJX0"/>
<sequence>MTGSKDPHSGDHAEELQGFDAFEFRLGDEMRGERATLGKSLLDVQRELKIKASYIAAIENADPNAFDSKGFIAGFVRSYARYLGMDPDESFRRFCEESGFETPRGPAATTKAPSNKTPVKSRSKSANDPLLTAKTAFVPERSGFFSQLEAGALGSSLVLLALIAALGYGGWSVLQQVQQVNLTPVEDAPEVLAVVDPLVGASTPAAEEDEEREAALVRLYRPQALDVPVLEARDGPIATIDPRAMGVLANEQQRLEQIALDSLPTLPDLPEPVQVVEPVAPELAIIAVRPAWVRVSGADGSVLFEKILESGERYIIPSTEQAPLLRAGNSGAVYFAVNGETFGPAGDGGSVAKNVELSVEAVQGVYEVADLASDPDMASIVALAKAPAPEAEAE</sequence>
<dbReference type="GO" id="GO:0003677">
    <property type="term" value="F:DNA binding"/>
    <property type="evidence" value="ECO:0007669"/>
    <property type="project" value="InterPro"/>
</dbReference>
<reference evidence="3" key="2">
    <citation type="submission" date="2020-09" db="EMBL/GenBank/DDBJ databases">
        <authorList>
            <person name="Sun Q."/>
            <person name="Zhou Y."/>
        </authorList>
    </citation>
    <scope>NUCLEOTIDE SEQUENCE</scope>
    <source>
        <strain evidence="3">CGMCC 1.16012</strain>
    </source>
</reference>
<evidence type="ECO:0000256" key="1">
    <source>
        <dbReference type="SAM" id="MobiDB-lite"/>
    </source>
</evidence>
<dbReference type="PANTHER" id="PTHR34475:SF1">
    <property type="entry name" value="CYTOSKELETON PROTEIN RODZ"/>
    <property type="match status" value="1"/>
</dbReference>
<dbReference type="EMBL" id="BMKN01000001">
    <property type="protein sequence ID" value="GGE45331.1"/>
    <property type="molecule type" value="Genomic_DNA"/>
</dbReference>
<name>A0A917EJX0_9RHOB</name>
<protein>
    <submittedName>
        <fullName evidence="3">4-hydroxy-3-methylbut-2-en-1-yl diphosphate synthase</fullName>
    </submittedName>
</protein>
<accession>A0A917EJX0</accession>
<dbReference type="InterPro" id="IPR025194">
    <property type="entry name" value="RodZ-like_C"/>
</dbReference>
<gene>
    <name evidence="3" type="ORF">GCM10011517_11180</name>
</gene>
<organism evidence="3 4">
    <name type="scientific">Actibacterium pelagium</name>
    <dbReference type="NCBI Taxonomy" id="2029103"/>
    <lineage>
        <taxon>Bacteria</taxon>
        <taxon>Pseudomonadati</taxon>
        <taxon>Pseudomonadota</taxon>
        <taxon>Alphaproteobacteria</taxon>
        <taxon>Rhodobacterales</taxon>
        <taxon>Roseobacteraceae</taxon>
        <taxon>Actibacterium</taxon>
    </lineage>
</organism>
<dbReference type="Pfam" id="PF13413">
    <property type="entry name" value="HTH_25"/>
    <property type="match status" value="1"/>
</dbReference>
<dbReference type="Proteomes" id="UP000606730">
    <property type="component" value="Unassembled WGS sequence"/>
</dbReference>
<evidence type="ECO:0000313" key="3">
    <source>
        <dbReference type="EMBL" id="GGE45331.1"/>
    </source>
</evidence>
<comment type="caution">
    <text evidence="3">The sequence shown here is derived from an EMBL/GenBank/DDBJ whole genome shotgun (WGS) entry which is preliminary data.</text>
</comment>
<dbReference type="OrthoDB" id="9790252at2"/>
<evidence type="ECO:0000313" key="4">
    <source>
        <dbReference type="Proteomes" id="UP000606730"/>
    </source>
</evidence>
<feature type="region of interest" description="Disordered" evidence="1">
    <location>
        <begin position="98"/>
        <end position="125"/>
    </location>
</feature>
<dbReference type="PANTHER" id="PTHR34475">
    <property type="match status" value="1"/>
</dbReference>
<dbReference type="InterPro" id="IPR050400">
    <property type="entry name" value="Bact_Cytoskel_RodZ"/>
</dbReference>
<dbReference type="Pfam" id="PF13464">
    <property type="entry name" value="RodZ_C"/>
    <property type="match status" value="1"/>
</dbReference>